<dbReference type="OrthoDB" id="9792160at2"/>
<evidence type="ECO:0008006" key="3">
    <source>
        <dbReference type="Google" id="ProtNLM"/>
    </source>
</evidence>
<dbReference type="AlphaFoldDB" id="A0A1M6KG56"/>
<evidence type="ECO:0000313" key="1">
    <source>
        <dbReference type="EMBL" id="SHJ57918.1"/>
    </source>
</evidence>
<name>A0A1M6KG56_9FIRM</name>
<dbReference type="RefSeq" id="WP_073050267.1">
    <property type="nucleotide sequence ID" value="NZ_FQZL01000026.1"/>
</dbReference>
<dbReference type="Proteomes" id="UP000184052">
    <property type="component" value="Unassembled WGS sequence"/>
</dbReference>
<organism evidence="1 2">
    <name type="scientific">Dethiosulfatibacter aminovorans DSM 17477</name>
    <dbReference type="NCBI Taxonomy" id="1121476"/>
    <lineage>
        <taxon>Bacteria</taxon>
        <taxon>Bacillati</taxon>
        <taxon>Bacillota</taxon>
        <taxon>Tissierellia</taxon>
        <taxon>Dethiosulfatibacter</taxon>
    </lineage>
</organism>
<keyword evidence="2" id="KW-1185">Reference proteome</keyword>
<dbReference type="CDD" id="cd10912">
    <property type="entry name" value="PIN_YacP-like"/>
    <property type="match status" value="1"/>
</dbReference>
<dbReference type="PANTHER" id="PTHR34547">
    <property type="entry name" value="YACP-LIKE NYN DOMAIN PROTEIN"/>
    <property type="match status" value="1"/>
</dbReference>
<dbReference type="InterPro" id="IPR010298">
    <property type="entry name" value="YacP-like"/>
</dbReference>
<gene>
    <name evidence="1" type="ORF">SAMN02745751_02880</name>
</gene>
<reference evidence="1 2" key="1">
    <citation type="submission" date="2016-11" db="EMBL/GenBank/DDBJ databases">
        <authorList>
            <person name="Jaros S."/>
            <person name="Januszkiewicz K."/>
            <person name="Wedrychowicz H."/>
        </authorList>
    </citation>
    <scope>NUCLEOTIDE SEQUENCE [LARGE SCALE GENOMIC DNA]</scope>
    <source>
        <strain evidence="1 2">DSM 17477</strain>
    </source>
</reference>
<dbReference type="Pfam" id="PF05991">
    <property type="entry name" value="NYN_YacP"/>
    <property type="match status" value="1"/>
</dbReference>
<evidence type="ECO:0000313" key="2">
    <source>
        <dbReference type="Proteomes" id="UP000184052"/>
    </source>
</evidence>
<dbReference type="EMBL" id="FQZL01000026">
    <property type="protein sequence ID" value="SHJ57918.1"/>
    <property type="molecule type" value="Genomic_DNA"/>
</dbReference>
<protein>
    <recommendedName>
        <fullName evidence="3">NYN domain-containing protein</fullName>
    </recommendedName>
</protein>
<dbReference type="STRING" id="1121476.SAMN02745751_02880"/>
<dbReference type="PANTHER" id="PTHR34547:SF1">
    <property type="entry name" value="YACP-LIKE NYN DOMAIN PROTEIN"/>
    <property type="match status" value="1"/>
</dbReference>
<proteinExistence type="predicted"/>
<accession>A0A1M6KG56</accession>
<sequence>MYQGKEYLFVDGYNIINAWDDLRELMDINIEAARQGLVDILVEYQSYKDIKIILVFDAYKVKGTSQKTEKQGGLEIIYTKENETADTYIERILDEIGRYRKVTVATSDGLLQQLIMSRGGLRMSAREFCHAVLDTKREIDRKRDKISQQDVKYRGTLDSETLRKLSDLRNGKS</sequence>